<evidence type="ECO:0000313" key="1">
    <source>
        <dbReference type="EMBL" id="MFB9475804.1"/>
    </source>
</evidence>
<accession>A0ABV5NZQ6</accession>
<evidence type="ECO:0000313" key="2">
    <source>
        <dbReference type="Proteomes" id="UP001589568"/>
    </source>
</evidence>
<dbReference type="EMBL" id="JBHMCF010000046">
    <property type="protein sequence ID" value="MFB9475804.1"/>
    <property type="molecule type" value="Genomic_DNA"/>
</dbReference>
<protein>
    <submittedName>
        <fullName evidence="1">Uncharacterized protein</fullName>
    </submittedName>
</protein>
<gene>
    <name evidence="1" type="ORF">ACFFR3_40475</name>
</gene>
<dbReference type="RefSeq" id="WP_345403775.1">
    <property type="nucleotide sequence ID" value="NZ_BAAAXS010000001.1"/>
</dbReference>
<sequence>MHPDLYLYVERVRARELRQEAERHRLAGSPSATGALEERLGWVLVRAGLRLLERHAPAPY</sequence>
<reference evidence="1 2" key="1">
    <citation type="submission" date="2024-09" db="EMBL/GenBank/DDBJ databases">
        <authorList>
            <person name="Sun Q."/>
            <person name="Mori K."/>
        </authorList>
    </citation>
    <scope>NUCLEOTIDE SEQUENCE [LARGE SCALE GENOMIC DNA]</scope>
    <source>
        <strain evidence="1 2">JCM 3324</strain>
    </source>
</reference>
<name>A0ABV5NZQ6_9ACTN</name>
<comment type="caution">
    <text evidence="1">The sequence shown here is derived from an EMBL/GenBank/DDBJ whole genome shotgun (WGS) entry which is preliminary data.</text>
</comment>
<proteinExistence type="predicted"/>
<dbReference type="Proteomes" id="UP001589568">
    <property type="component" value="Unassembled WGS sequence"/>
</dbReference>
<keyword evidence="2" id="KW-1185">Reference proteome</keyword>
<organism evidence="1 2">
    <name type="scientific">Nonomuraea salmonea</name>
    <dbReference type="NCBI Taxonomy" id="46181"/>
    <lineage>
        <taxon>Bacteria</taxon>
        <taxon>Bacillati</taxon>
        <taxon>Actinomycetota</taxon>
        <taxon>Actinomycetes</taxon>
        <taxon>Streptosporangiales</taxon>
        <taxon>Streptosporangiaceae</taxon>
        <taxon>Nonomuraea</taxon>
    </lineage>
</organism>